<dbReference type="Gene3D" id="2.130.10.10">
    <property type="entry name" value="YVTN repeat-like/Quinoprotein amine dehydrogenase"/>
    <property type="match status" value="1"/>
</dbReference>
<dbReference type="Pfam" id="PF00400">
    <property type="entry name" value="WD40"/>
    <property type="match status" value="2"/>
</dbReference>
<feature type="compositionally biased region" description="Low complexity" evidence="1">
    <location>
        <begin position="392"/>
        <end position="404"/>
    </location>
</feature>
<dbReference type="InterPro" id="IPR015943">
    <property type="entry name" value="WD40/YVTN_repeat-like_dom_sf"/>
</dbReference>
<dbReference type="Proteomes" id="UP000269721">
    <property type="component" value="Unassembled WGS sequence"/>
</dbReference>
<reference evidence="3" key="1">
    <citation type="journal article" date="2018" name="Nat. Microbiol.">
        <title>Leveraging single-cell genomics to expand the fungal tree of life.</title>
        <authorList>
            <person name="Ahrendt S.R."/>
            <person name="Quandt C.A."/>
            <person name="Ciobanu D."/>
            <person name="Clum A."/>
            <person name="Salamov A."/>
            <person name="Andreopoulos B."/>
            <person name="Cheng J.F."/>
            <person name="Woyke T."/>
            <person name="Pelin A."/>
            <person name="Henrissat B."/>
            <person name="Reynolds N.K."/>
            <person name="Benny G.L."/>
            <person name="Smith M.E."/>
            <person name="James T.Y."/>
            <person name="Grigoriev I.V."/>
        </authorList>
    </citation>
    <scope>NUCLEOTIDE SEQUENCE [LARGE SCALE GENOMIC DNA]</scope>
</reference>
<dbReference type="OrthoDB" id="6252103at2759"/>
<feature type="compositionally biased region" description="Low complexity" evidence="1">
    <location>
        <begin position="332"/>
        <end position="341"/>
    </location>
</feature>
<dbReference type="SUPFAM" id="SSF50998">
    <property type="entry name" value="Quinoprotein alcohol dehydrogenase-like"/>
    <property type="match status" value="1"/>
</dbReference>
<dbReference type="InterPro" id="IPR011047">
    <property type="entry name" value="Quinoprotein_ADH-like_sf"/>
</dbReference>
<dbReference type="SMART" id="SM00320">
    <property type="entry name" value="WD40"/>
    <property type="match status" value="2"/>
</dbReference>
<evidence type="ECO:0000313" key="3">
    <source>
        <dbReference type="Proteomes" id="UP000269721"/>
    </source>
</evidence>
<dbReference type="InterPro" id="IPR052779">
    <property type="entry name" value="WDR62"/>
</dbReference>
<feature type="region of interest" description="Disordered" evidence="1">
    <location>
        <begin position="273"/>
        <end position="295"/>
    </location>
</feature>
<name>A0A4P9W5K6_9FUNG</name>
<dbReference type="PANTHER" id="PTHR45589">
    <property type="entry name" value="WD REPEAT DOMAIN 62, ISOFORM G"/>
    <property type="match status" value="1"/>
</dbReference>
<organism evidence="2 3">
    <name type="scientific">Blyttiomyces helicus</name>
    <dbReference type="NCBI Taxonomy" id="388810"/>
    <lineage>
        <taxon>Eukaryota</taxon>
        <taxon>Fungi</taxon>
        <taxon>Fungi incertae sedis</taxon>
        <taxon>Chytridiomycota</taxon>
        <taxon>Chytridiomycota incertae sedis</taxon>
        <taxon>Chytridiomycetes</taxon>
        <taxon>Chytridiomycetes incertae sedis</taxon>
        <taxon>Blyttiomyces</taxon>
    </lineage>
</organism>
<evidence type="ECO:0000313" key="2">
    <source>
        <dbReference type="EMBL" id="RKO86198.1"/>
    </source>
</evidence>
<feature type="region of interest" description="Disordered" evidence="1">
    <location>
        <begin position="307"/>
        <end position="404"/>
    </location>
</feature>
<feature type="compositionally biased region" description="Acidic residues" evidence="1">
    <location>
        <begin position="312"/>
        <end position="331"/>
    </location>
</feature>
<gene>
    <name evidence="2" type="ORF">BDK51DRAFT_39058</name>
</gene>
<dbReference type="InterPro" id="IPR001680">
    <property type="entry name" value="WD40_rpt"/>
</dbReference>
<feature type="compositionally biased region" description="Acidic residues" evidence="1">
    <location>
        <begin position="616"/>
        <end position="630"/>
    </location>
</feature>
<dbReference type="PANTHER" id="PTHR45589:SF1">
    <property type="entry name" value="WD REPEAT DOMAIN 62, ISOFORM G"/>
    <property type="match status" value="1"/>
</dbReference>
<feature type="compositionally biased region" description="Acidic residues" evidence="1">
    <location>
        <begin position="489"/>
        <end position="512"/>
    </location>
</feature>
<evidence type="ECO:0000256" key="1">
    <source>
        <dbReference type="SAM" id="MobiDB-lite"/>
    </source>
</evidence>
<proteinExistence type="predicted"/>
<sequence length="872" mass="89925">MAVDPIARTIATVSQDRRMSVFSIATGRALRSLRPQDSHDDGDVSGSSHVLASAFGSSTSSSGGDGAPTGSTAAAAAAAAAGAVGGGGPIKVTMSPTGQHVATASADRCVRILDMATGECVGRGRGHAEIVTGARFFCGGKRIVSTGGDGCVFVWRVGPLEKPPRAMPVDVVTTAAVSTVQAVEPVPQMPPTFPFRLSETGLPAWARSSRGDSGEARTAAAAFAEPRDEFPRRPARGRWAQRVGSEGVVLYSELPDNAYPVARLDDVLDRRYSLEPSADSPPSPILPHATGGATPANDIVVQDLDAASAASEPEEDGADVEDADQETEEDGAAGPEPDAADQTLFVDAADLLEPEEDPTAFLPTAESSPVPPEPTDDVQPPPPSASLNPQEAPSSASLPPIPLSSTTSLVSIASLASLDAEASDTDGLSSDDALARSDFDQYITRPVDFATANLDARSSFSAKHIVSRGVGRSAYSVEPQGVDVEAWSGEEGEEAEFAEEEEEEAAFDEPAPDEVASTAESEARCVAPDTAQAPETAPVPIQDPATPTTASRTLALRLKKEATAREVERMRTKLLSLGIVWRSIEAPGGIGSGPTDEDVDPDDAASSAVAPPPGPPEEDDIATDPLDIDSDSSPTPEPLVDASGPSAQQVSDSGTPESDPPPTDPPTHGSSSSPVRLDSESDDCGTYEAVFEDEEDDEEVEEDPALDAAFVGPGFASAVGSDGEAVELVRKEAGGGEIDVTAGARASAIVDSVDAAGGSWVGLGNSVAARCDEKAHSYSLPLTLPLDLTLLKSLASRTASALLNAPPTSPLARDLTHTLETVRAIADAALPAPARSRAALTDPDVVNLLERYSDLIVAMVRDKMRTPRAEAA</sequence>
<keyword evidence="3" id="KW-1185">Reference proteome</keyword>
<feature type="region of interest" description="Disordered" evidence="1">
    <location>
        <begin position="489"/>
        <end position="554"/>
    </location>
</feature>
<protein>
    <submittedName>
        <fullName evidence="2">Uncharacterized protein</fullName>
    </submittedName>
</protein>
<feature type="region of interest" description="Disordered" evidence="1">
    <location>
        <begin position="576"/>
        <end position="683"/>
    </location>
</feature>
<dbReference type="AlphaFoldDB" id="A0A4P9W5K6"/>
<dbReference type="EMBL" id="KZ998396">
    <property type="protein sequence ID" value="RKO86198.1"/>
    <property type="molecule type" value="Genomic_DNA"/>
</dbReference>
<accession>A0A4P9W5K6</accession>
<feature type="compositionally biased region" description="Pro residues" evidence="1">
    <location>
        <begin position="369"/>
        <end position="384"/>
    </location>
</feature>